<feature type="transmembrane region" description="Helical" evidence="1">
    <location>
        <begin position="295"/>
        <end position="317"/>
    </location>
</feature>
<evidence type="ECO:0000256" key="1">
    <source>
        <dbReference type="SAM" id="Phobius"/>
    </source>
</evidence>
<evidence type="ECO:0008006" key="3">
    <source>
        <dbReference type="Google" id="ProtNLM"/>
    </source>
</evidence>
<dbReference type="Proteomes" id="UP000076449">
    <property type="component" value="Chromosome I"/>
</dbReference>
<evidence type="ECO:0000313" key="2">
    <source>
        <dbReference type="EMBL" id="KZN93684.1"/>
    </source>
</evidence>
<dbReference type="OMA" id="RDLYWWA"/>
<dbReference type="PANTHER" id="PTHR35872:SF1">
    <property type="entry name" value="ALPHA-L-RHAMNOSIDASE C"/>
    <property type="match status" value="1"/>
</dbReference>
<keyword evidence="1" id="KW-1133">Transmembrane helix</keyword>
<feature type="transmembrane region" description="Helical" evidence="1">
    <location>
        <begin position="169"/>
        <end position="190"/>
    </location>
</feature>
<reference evidence="2" key="1">
    <citation type="journal article" date="2014" name="Genome Announc.">
        <title>Complete sequencing and chromosome-scale genome assembly of the industrial progenitor strain P2niaD18 from the penicillin producer Penicillium chrysogenum.</title>
        <authorList>
            <person name="Specht T."/>
            <person name="Dahlmann T.A."/>
            <person name="Zadra I."/>
            <person name="Kurnsteiner H."/>
            <person name="Kuck U."/>
        </authorList>
    </citation>
    <scope>NUCLEOTIDE SEQUENCE [LARGE SCALE GENOMIC DNA]</scope>
    <source>
        <strain evidence="2">P2niaD18</strain>
    </source>
</reference>
<dbReference type="InterPro" id="IPR021369">
    <property type="entry name" value="DUF2985"/>
</dbReference>
<organism evidence="2">
    <name type="scientific">Penicillium chrysogenum</name>
    <name type="common">Penicillium notatum</name>
    <dbReference type="NCBI Taxonomy" id="5076"/>
    <lineage>
        <taxon>Eukaryota</taxon>
        <taxon>Fungi</taxon>
        <taxon>Dikarya</taxon>
        <taxon>Ascomycota</taxon>
        <taxon>Pezizomycotina</taxon>
        <taxon>Eurotiomycetes</taxon>
        <taxon>Eurotiomycetidae</taxon>
        <taxon>Eurotiales</taxon>
        <taxon>Aspergillaceae</taxon>
        <taxon>Penicillium</taxon>
        <taxon>Penicillium chrysogenum species complex</taxon>
    </lineage>
</organism>
<sequence length="376" mass="42093">MDQTMTEGQSARPETQNILTTNTTMPLFRTTGRTLRSASVSAVTTLLEYNPSGGMWQATGTAIAHAPNATDLRSPDDVFFDVHGRGVRRVSTQDKVSDAIIRRATAPTIDLGCLHDENDIAAPAKRLAEAQFEHNITNEDHIAPKASFTNASKKAAIAAWRFILTPTGLFILVYGLNVVAWGAMLFFLLLNIGSMSKERKEIWIEIDSQILNALFCLTSWGLAPWRIRDTYWLLMWHFGSAKASKKSITQLAKRNSSWYRMRNPIFEESSCDQMAVRETLTGKVAPPTKTWKMDFVVINMLLNSLFQVGMAAFMWAYNRHTRPAYGVGLFIGLGCFSSLLAGIMSWWEGRKVKLIEGAFFEGIPENEKQHTMQTLA</sequence>
<proteinExistence type="predicted"/>
<dbReference type="AlphaFoldDB" id="A0A167Y897"/>
<protein>
    <recommendedName>
        <fullName evidence="3">Alpha-L-rhamnosidase C</fullName>
    </recommendedName>
</protein>
<feature type="transmembrane region" description="Helical" evidence="1">
    <location>
        <begin position="324"/>
        <end position="347"/>
    </location>
</feature>
<dbReference type="Pfam" id="PF11204">
    <property type="entry name" value="DUF2985"/>
    <property type="match status" value="1"/>
</dbReference>
<dbReference type="PANTHER" id="PTHR35872">
    <property type="entry name" value="INTEGRAL MEMBRANE PROTEIN (AFU_ORTHOLOGUE AFUA_5G07110)"/>
    <property type="match status" value="1"/>
</dbReference>
<dbReference type="PhylomeDB" id="A0A167Y897"/>
<keyword evidence="1" id="KW-0812">Transmembrane</keyword>
<name>A0A167Y897_PENCH</name>
<dbReference type="EMBL" id="CM002798">
    <property type="protein sequence ID" value="KZN93684.1"/>
    <property type="molecule type" value="Genomic_DNA"/>
</dbReference>
<keyword evidence="1" id="KW-0472">Membrane</keyword>
<accession>A0A167Y897</accession>
<gene>
    <name evidence="2" type="ORF">EN45_038690</name>
</gene>